<dbReference type="Proteomes" id="UP000494216">
    <property type="component" value="Unassembled WGS sequence"/>
</dbReference>
<dbReference type="EMBL" id="CADCXN010000048">
    <property type="protein sequence ID" value="CAA9890366.1"/>
    <property type="molecule type" value="Genomic_DNA"/>
</dbReference>
<keyword evidence="2" id="KW-1185">Reference proteome</keyword>
<evidence type="ECO:0000313" key="2">
    <source>
        <dbReference type="Proteomes" id="UP000494216"/>
    </source>
</evidence>
<proteinExistence type="predicted"/>
<dbReference type="AlphaFoldDB" id="A0A8S0W9Z9"/>
<reference evidence="1 2" key="1">
    <citation type="submission" date="2020-02" db="EMBL/GenBank/DDBJ databases">
        <authorList>
            <person name="Hogendoorn C."/>
        </authorList>
    </citation>
    <scope>NUCLEOTIDE SEQUENCE [LARGE SCALE GENOMIC DNA]</scope>
    <source>
        <strain evidence="1">METHB21</strain>
    </source>
</reference>
<gene>
    <name evidence="1" type="ORF">METHB2_200052</name>
</gene>
<evidence type="ECO:0000313" key="1">
    <source>
        <dbReference type="EMBL" id="CAA9890366.1"/>
    </source>
</evidence>
<organism evidence="1 2">
    <name type="scientific">Candidatus Methylobacter favarea</name>
    <dbReference type="NCBI Taxonomy" id="2707345"/>
    <lineage>
        <taxon>Bacteria</taxon>
        <taxon>Pseudomonadati</taxon>
        <taxon>Pseudomonadota</taxon>
        <taxon>Gammaproteobacteria</taxon>
        <taxon>Methylococcales</taxon>
        <taxon>Methylococcaceae</taxon>
        <taxon>Methylobacter</taxon>
    </lineage>
</organism>
<protein>
    <submittedName>
        <fullName evidence="1">Uncharacterized protein</fullName>
    </submittedName>
</protein>
<name>A0A8S0W9Z9_9GAMM</name>
<accession>A0A8S0W9Z9</accession>
<sequence>MQGHSEVGLVKTSLAFYVQLVMFNWMAVREMSFALEGER</sequence>
<comment type="caution">
    <text evidence="1">The sequence shown here is derived from an EMBL/GenBank/DDBJ whole genome shotgun (WGS) entry which is preliminary data.</text>
</comment>